<reference evidence="1" key="1">
    <citation type="submission" date="2019-08" db="EMBL/GenBank/DDBJ databases">
        <authorList>
            <person name="Kucharzyk K."/>
            <person name="Murdoch R.W."/>
            <person name="Higgins S."/>
            <person name="Loffler F."/>
        </authorList>
    </citation>
    <scope>NUCLEOTIDE SEQUENCE</scope>
</reference>
<sequence length="36" mass="4256">MELKELVERRREPLLKTLGESIRIPSVREEDESGYP</sequence>
<protein>
    <submittedName>
        <fullName evidence="1">Uncharacterized protein</fullName>
    </submittedName>
</protein>
<accession>A0A645DRQ4</accession>
<dbReference type="EMBL" id="VSSQ01038938">
    <property type="protein sequence ID" value="MPM91939.1"/>
    <property type="molecule type" value="Genomic_DNA"/>
</dbReference>
<proteinExistence type="predicted"/>
<evidence type="ECO:0000313" key="1">
    <source>
        <dbReference type="EMBL" id="MPM91939.1"/>
    </source>
</evidence>
<organism evidence="1">
    <name type="scientific">bioreactor metagenome</name>
    <dbReference type="NCBI Taxonomy" id="1076179"/>
    <lineage>
        <taxon>unclassified sequences</taxon>
        <taxon>metagenomes</taxon>
        <taxon>ecological metagenomes</taxon>
    </lineage>
</organism>
<name>A0A645DRQ4_9ZZZZ</name>
<comment type="caution">
    <text evidence="1">The sequence shown here is derived from an EMBL/GenBank/DDBJ whole genome shotgun (WGS) entry which is preliminary data.</text>
</comment>
<gene>
    <name evidence="1" type="ORF">SDC9_139073</name>
</gene>
<dbReference type="AlphaFoldDB" id="A0A645DRQ4"/>